<organism evidence="3 4">
    <name type="scientific">Sporothrix schenckii 1099-18</name>
    <dbReference type="NCBI Taxonomy" id="1397361"/>
    <lineage>
        <taxon>Eukaryota</taxon>
        <taxon>Fungi</taxon>
        <taxon>Dikarya</taxon>
        <taxon>Ascomycota</taxon>
        <taxon>Pezizomycotina</taxon>
        <taxon>Sordariomycetes</taxon>
        <taxon>Sordariomycetidae</taxon>
        <taxon>Ophiostomatales</taxon>
        <taxon>Ophiostomataceae</taxon>
        <taxon>Sporothrix</taxon>
    </lineage>
</organism>
<feature type="region of interest" description="Disordered" evidence="1">
    <location>
        <begin position="411"/>
        <end position="440"/>
    </location>
</feature>
<evidence type="ECO:0008006" key="5">
    <source>
        <dbReference type="Google" id="ProtNLM"/>
    </source>
</evidence>
<feature type="compositionally biased region" description="Acidic residues" evidence="1">
    <location>
        <begin position="687"/>
        <end position="704"/>
    </location>
</feature>
<reference evidence="3 4" key="2">
    <citation type="journal article" date="2015" name="Eukaryot. Cell">
        <title>Asexual propagation of a virulent clone complex in a human and feline outbreak of sporotrichosis.</title>
        <authorList>
            <person name="Teixeira Mde M."/>
            <person name="Rodrigues A.M."/>
            <person name="Tsui C.K."/>
            <person name="de Almeida L.G."/>
            <person name="Van Diepeningen A.D."/>
            <person name="van den Ende B.G."/>
            <person name="Fernandes G.F."/>
            <person name="Kano R."/>
            <person name="Hamelin R.C."/>
            <person name="Lopes-Bezerra L.M."/>
            <person name="Vasconcelos A.T."/>
            <person name="de Hoog S."/>
            <person name="de Camargo Z.P."/>
            <person name="Felipe M.S."/>
        </authorList>
    </citation>
    <scope>NUCLEOTIDE SEQUENCE [LARGE SCALE GENOMIC DNA]</scope>
    <source>
        <strain evidence="3 4">1099-18</strain>
    </source>
</reference>
<dbReference type="PANTHER" id="PTHR10963:SF24">
    <property type="entry name" value="GLYCOSIDASE C21B10.07-RELATED"/>
    <property type="match status" value="1"/>
</dbReference>
<dbReference type="SUPFAM" id="SSF49899">
    <property type="entry name" value="Concanavalin A-like lectins/glucanases"/>
    <property type="match status" value="1"/>
</dbReference>
<feature type="compositionally biased region" description="Basic and acidic residues" evidence="1">
    <location>
        <begin position="411"/>
        <end position="425"/>
    </location>
</feature>
<dbReference type="EMBL" id="AXCR01000001">
    <property type="protein sequence ID" value="KJR89950.1"/>
    <property type="molecule type" value="Genomic_DNA"/>
</dbReference>
<feature type="chain" id="PRO_5002455424" description="GH16 domain-containing protein" evidence="2">
    <location>
        <begin position="24"/>
        <end position="715"/>
    </location>
</feature>
<evidence type="ECO:0000313" key="4">
    <source>
        <dbReference type="Proteomes" id="UP000033710"/>
    </source>
</evidence>
<gene>
    <name evidence="3" type="ORF">SPSK_06006</name>
</gene>
<dbReference type="Pfam" id="PF26113">
    <property type="entry name" value="GH16_XgeA"/>
    <property type="match status" value="1"/>
</dbReference>
<evidence type="ECO:0000256" key="1">
    <source>
        <dbReference type="SAM" id="MobiDB-lite"/>
    </source>
</evidence>
<dbReference type="RefSeq" id="XP_016592626.1">
    <property type="nucleotide sequence ID" value="XM_016732714.1"/>
</dbReference>
<name>A0A0F2MMA2_SPOSC</name>
<protein>
    <recommendedName>
        <fullName evidence="5">GH16 domain-containing protein</fullName>
    </recommendedName>
</protein>
<proteinExistence type="predicted"/>
<dbReference type="InterPro" id="IPR050546">
    <property type="entry name" value="Glycosyl_Hydrlase_16"/>
</dbReference>
<comment type="caution">
    <text evidence="3">The sequence shown here is derived from an EMBL/GenBank/DDBJ whole genome shotgun (WGS) entry which is preliminary data.</text>
</comment>
<dbReference type="VEuPathDB" id="FungiDB:SPSK_06006"/>
<evidence type="ECO:0000256" key="2">
    <source>
        <dbReference type="SAM" id="SignalP"/>
    </source>
</evidence>
<reference evidence="3 4" key="1">
    <citation type="journal article" date="2014" name="BMC Genomics">
        <title>Comparative genomics of the major fungal agents of human and animal Sporotrichosis: Sporothrix schenckii and Sporothrix brasiliensis.</title>
        <authorList>
            <person name="Teixeira M.M."/>
            <person name="de Almeida L.G."/>
            <person name="Kubitschek-Barreira P."/>
            <person name="Alves F.L."/>
            <person name="Kioshima E.S."/>
            <person name="Abadio A.K."/>
            <person name="Fernandes L."/>
            <person name="Derengowski L.S."/>
            <person name="Ferreira K.S."/>
            <person name="Souza R.C."/>
            <person name="Ruiz J.C."/>
            <person name="de Andrade N.C."/>
            <person name="Paes H.C."/>
            <person name="Nicola A.M."/>
            <person name="Albuquerque P."/>
            <person name="Gerber A.L."/>
            <person name="Martins V.P."/>
            <person name="Peconick L.D."/>
            <person name="Neto A.V."/>
            <person name="Chaucanez C.B."/>
            <person name="Silva P.A."/>
            <person name="Cunha O.L."/>
            <person name="de Oliveira F.F."/>
            <person name="dos Santos T.C."/>
            <person name="Barros A.L."/>
            <person name="Soares M.A."/>
            <person name="de Oliveira L.M."/>
            <person name="Marini M.M."/>
            <person name="Villalobos-Duno H."/>
            <person name="Cunha M.M."/>
            <person name="de Hoog S."/>
            <person name="da Silveira J.F."/>
            <person name="Henrissat B."/>
            <person name="Nino-Vega G.A."/>
            <person name="Cisalpino P.S."/>
            <person name="Mora-Montes H.M."/>
            <person name="Almeida S.R."/>
            <person name="Stajich J.E."/>
            <person name="Lopes-Bezerra L.M."/>
            <person name="Vasconcelos A.T."/>
            <person name="Felipe M.S."/>
        </authorList>
    </citation>
    <scope>NUCLEOTIDE SEQUENCE [LARGE SCALE GENOMIC DNA]</scope>
    <source>
        <strain evidence="3 4">1099-18</strain>
    </source>
</reference>
<keyword evidence="2" id="KW-0732">Signal</keyword>
<dbReference type="KEGG" id="ssck:SPSK_06006"/>
<feature type="compositionally biased region" description="Acidic residues" evidence="1">
    <location>
        <begin position="426"/>
        <end position="436"/>
    </location>
</feature>
<dbReference type="GO" id="GO:0009251">
    <property type="term" value="P:glucan catabolic process"/>
    <property type="evidence" value="ECO:0007669"/>
    <property type="project" value="TreeGrafter"/>
</dbReference>
<feature type="region of interest" description="Disordered" evidence="1">
    <location>
        <begin position="659"/>
        <end position="715"/>
    </location>
</feature>
<feature type="region of interest" description="Disordered" evidence="1">
    <location>
        <begin position="563"/>
        <end position="589"/>
    </location>
</feature>
<evidence type="ECO:0000313" key="3">
    <source>
        <dbReference type="EMBL" id="KJR89950.1"/>
    </source>
</evidence>
<dbReference type="Gene3D" id="2.60.120.200">
    <property type="match status" value="1"/>
</dbReference>
<dbReference type="PANTHER" id="PTHR10963">
    <property type="entry name" value="GLYCOSYL HYDROLASE-RELATED"/>
    <property type="match status" value="1"/>
</dbReference>
<sequence>MISHHGLRVAVAVLAGLPRLIAADSSPYLLTQNYLPHNLTDGFVFRTAADYPGTGDPTHGFVNYVGLDTATAAGLVKVVAGSAAQGAPFSAARKRNEQLYLGVDHTTVLNVSSADVANSSVVATTPTPSAAGRGRSSVRLESRATFSRGLLVADFAHMPAGQCGVWPAFWAYNFKEDPVGEVDLLEGVNHQAANMVSLHTGGTCEFGASADETGVDRRDSCTVVYGNASTYGGCGVTAPATANTYGTAFNRVGGGVYAALLEADQLRVWHWPRGSVPADVQQGAPDPSLASNWGRPLAVFSQANGGCDVAANFHTLTLILNTDFCGINQANGIWNNDAACAAYPTCEAFVASHPEAFNETAGGARACEYDNAGQYNDTCVHGRSHATAVVVKLDTASAHLYKYNIARRAGTDGQHDDMDDGQHDNMDDDQVNDDQGDFGNRDDFSDDLSNDFSDNGTKFDLSDTNINVNIINIINIVDIYINVIINIYINNFYTNNFYTNNFYTNNIYINIYINIFINNVINNVINNFFINISIHIIYIDIYIYICIDIDIVYFKNNNANDAPDDDHKDKAPCRAHTNKQEDDNNHPSTRAHQNALLAMADLDDAGACQTDANNGAPNQADRDCLSHQPRCPCLAQMATLARTRAALAALDAVASVGAADAHGDGHGDDDDGDDDGPYSGNPFRDDGDGDDDDDDDDSGDDDSWGEWKWKHHHHH</sequence>
<feature type="compositionally biased region" description="Acidic residues" evidence="1">
    <location>
        <begin position="667"/>
        <end position="676"/>
    </location>
</feature>
<feature type="compositionally biased region" description="Basic and acidic residues" evidence="1">
    <location>
        <begin position="565"/>
        <end position="585"/>
    </location>
</feature>
<feature type="signal peptide" evidence="2">
    <location>
        <begin position="1"/>
        <end position="23"/>
    </location>
</feature>
<dbReference type="OrthoDB" id="192832at2759"/>
<dbReference type="GeneID" id="27667991"/>
<dbReference type="AlphaFoldDB" id="A0A0F2MMA2"/>
<dbReference type="Proteomes" id="UP000033710">
    <property type="component" value="Unassembled WGS sequence"/>
</dbReference>
<accession>A0A0F2MMA2</accession>
<dbReference type="InterPro" id="IPR013320">
    <property type="entry name" value="ConA-like_dom_sf"/>
</dbReference>